<dbReference type="GO" id="GO:0005254">
    <property type="term" value="F:chloride channel activity"/>
    <property type="evidence" value="ECO:0007669"/>
    <property type="project" value="TreeGrafter"/>
</dbReference>
<name>A0A7S0ZFM9_9RHOD</name>
<feature type="transmembrane region" description="Helical" evidence="5">
    <location>
        <begin position="263"/>
        <end position="287"/>
    </location>
</feature>
<dbReference type="InterPro" id="IPR049452">
    <property type="entry name" value="Anoctamin_TM"/>
</dbReference>
<gene>
    <name evidence="7" type="ORF">TOLI1172_LOCUS4653</name>
</gene>
<dbReference type="GO" id="GO:0016020">
    <property type="term" value="C:membrane"/>
    <property type="evidence" value="ECO:0007669"/>
    <property type="project" value="UniProtKB-SubCell"/>
</dbReference>
<feature type="transmembrane region" description="Helical" evidence="5">
    <location>
        <begin position="465"/>
        <end position="482"/>
    </location>
</feature>
<evidence type="ECO:0000256" key="3">
    <source>
        <dbReference type="ARBA" id="ARBA00022989"/>
    </source>
</evidence>
<dbReference type="InterPro" id="IPR007632">
    <property type="entry name" value="Anoctamin"/>
</dbReference>
<comment type="subcellular location">
    <subcellularLocation>
        <location evidence="1">Membrane</location>
        <topology evidence="1">Multi-pass membrane protein</topology>
    </subcellularLocation>
</comment>
<keyword evidence="2 5" id="KW-0812">Transmembrane</keyword>
<dbReference type="AlphaFoldDB" id="A0A7S0ZFM9"/>
<evidence type="ECO:0000256" key="5">
    <source>
        <dbReference type="SAM" id="Phobius"/>
    </source>
</evidence>
<keyword evidence="3 5" id="KW-1133">Transmembrane helix</keyword>
<dbReference type="PANTHER" id="PTHR12308:SF73">
    <property type="entry name" value="ANOCTAMIN"/>
    <property type="match status" value="1"/>
</dbReference>
<feature type="transmembrane region" description="Helical" evidence="5">
    <location>
        <begin position="584"/>
        <end position="607"/>
    </location>
</feature>
<dbReference type="PANTHER" id="PTHR12308">
    <property type="entry name" value="ANOCTAMIN"/>
    <property type="match status" value="1"/>
</dbReference>
<reference evidence="7" key="1">
    <citation type="submission" date="2021-01" db="EMBL/GenBank/DDBJ databases">
        <authorList>
            <person name="Corre E."/>
            <person name="Pelletier E."/>
            <person name="Niang G."/>
            <person name="Scheremetjew M."/>
            <person name="Finn R."/>
            <person name="Kale V."/>
            <person name="Holt S."/>
            <person name="Cochrane G."/>
            <person name="Meng A."/>
            <person name="Brown T."/>
            <person name="Cohen L."/>
        </authorList>
    </citation>
    <scope>NUCLEOTIDE SEQUENCE</scope>
    <source>
        <strain evidence="7">CCMP3278</strain>
    </source>
</reference>
<keyword evidence="4 5" id="KW-0472">Membrane</keyword>
<sequence length="760" mass="86013">MEAAGGAEDVKVDGLGENGVDRVDVVQDDDPEANHLTRSSYTGWDFCFVFKGDAAFDGETDVTQKLGRDANRIRIRAVLKSAGFQVSEIQSKDRNKILMRCSIPEPVMKKKAEHLGFRLRLKEEYGSGYLGYAESRDSCYVNADFVANGDSYFTAAQRVNITLEILGLDDAEGCSFNLSQEIYDGNIIASFAFHYIPERDSLVTASVWNQWWNLFWDPPFDRLRDYLGTELGLYFAFVTYLGKWLWIVSLVGIPVYVCFLVKLSNAVISALNLAYSIVMAIWSALFIEFWKRRNATLNLQWGTVHLDFDQSDTVRPEFFGTEMAGFHFDRGFVKLKDLADKRIAELPDPPRSEPDRLKTLRELGIPVNRHYSTTARFKTFIVSGFLTVFFASVAVAAQVVLLYYRDDIIDGLGNVPAAAIVPGIANGLIIVILDVCWGILSVWITNRENHRSEESYNNSLVYKRFAFQFFSNYTSLFYLAFFKPFLSRIENQCTIGWLESTPTCMSDMSFQLLTLLATRVTVSQALEVLIPYLTSKLGVFLTWIKVRRQIKKSGNANRSTSTSRYYQESNLAPYHSVMNDYNEIVILFGYVALFAVAFPLAPLLVLFNNVVEVRVDAFKILKIFQRVNARAADEIGAWEHALQVISYVSVVTNLGMLVYTSNSLDFLFGDLDAWQRMLAFFLMENILFGGKILVATIPDVPMPASKKLERQKFDIALAFGIDMKDHYKAKRQFEHPVVSKDEEDAAAFSFDIASDLSGEN</sequence>
<feature type="transmembrane region" description="Helical" evidence="5">
    <location>
        <begin position="231"/>
        <end position="257"/>
    </location>
</feature>
<protein>
    <recommendedName>
        <fullName evidence="6">Anoctamin transmembrane domain-containing protein</fullName>
    </recommendedName>
</protein>
<evidence type="ECO:0000256" key="1">
    <source>
        <dbReference type="ARBA" id="ARBA00004141"/>
    </source>
</evidence>
<accession>A0A7S0ZFM9</accession>
<evidence type="ECO:0000313" key="7">
    <source>
        <dbReference type="EMBL" id="CAD8820261.1"/>
    </source>
</evidence>
<feature type="transmembrane region" description="Helical" evidence="5">
    <location>
        <begin position="424"/>
        <end position="444"/>
    </location>
</feature>
<dbReference type="EMBL" id="HBFP01006524">
    <property type="protein sequence ID" value="CAD8820261.1"/>
    <property type="molecule type" value="Transcribed_RNA"/>
</dbReference>
<evidence type="ECO:0000256" key="4">
    <source>
        <dbReference type="ARBA" id="ARBA00023136"/>
    </source>
</evidence>
<feature type="domain" description="Anoctamin transmembrane" evidence="6">
    <location>
        <begin position="223"/>
        <end position="710"/>
    </location>
</feature>
<evidence type="ECO:0000256" key="2">
    <source>
        <dbReference type="ARBA" id="ARBA00022692"/>
    </source>
</evidence>
<feature type="transmembrane region" description="Helical" evidence="5">
    <location>
        <begin position="525"/>
        <end position="544"/>
    </location>
</feature>
<evidence type="ECO:0000259" key="6">
    <source>
        <dbReference type="Pfam" id="PF04547"/>
    </source>
</evidence>
<organism evidence="7">
    <name type="scientific">Timspurckia oligopyrenoides</name>
    <dbReference type="NCBI Taxonomy" id="708627"/>
    <lineage>
        <taxon>Eukaryota</taxon>
        <taxon>Rhodophyta</taxon>
        <taxon>Bangiophyceae</taxon>
        <taxon>Porphyridiales</taxon>
        <taxon>Porphyridiaceae</taxon>
        <taxon>Timspurckia</taxon>
    </lineage>
</organism>
<feature type="transmembrane region" description="Helical" evidence="5">
    <location>
        <begin position="379"/>
        <end position="404"/>
    </location>
</feature>
<proteinExistence type="predicted"/>
<dbReference type="Pfam" id="PF04547">
    <property type="entry name" value="Anoctamin"/>
    <property type="match status" value="1"/>
</dbReference>